<dbReference type="AlphaFoldDB" id="A0A426D825"/>
<dbReference type="RefSeq" id="WP_125072047.1">
    <property type="nucleotide sequence ID" value="NZ_QWZQ01000015.1"/>
</dbReference>
<comment type="caution">
    <text evidence="2">The sequence shown here is derived from an EMBL/GenBank/DDBJ whole genome shotgun (WGS) entry which is preliminary data.</text>
</comment>
<dbReference type="EMBL" id="QWZQ01000015">
    <property type="protein sequence ID" value="RRK10753.1"/>
    <property type="molecule type" value="Genomic_DNA"/>
</dbReference>
<organism evidence="2 3">
    <name type="scientific">Lactiplantibacillus garii</name>
    <dbReference type="NCBI Taxonomy" id="2306423"/>
    <lineage>
        <taxon>Bacteria</taxon>
        <taxon>Bacillati</taxon>
        <taxon>Bacillota</taxon>
        <taxon>Bacilli</taxon>
        <taxon>Lactobacillales</taxon>
        <taxon>Lactobacillaceae</taxon>
        <taxon>Lactiplantibacillus</taxon>
    </lineage>
</organism>
<reference evidence="2 3" key="1">
    <citation type="submission" date="2018-08" db="EMBL/GenBank/DDBJ databases">
        <title>Genome Lactobacillus garii FI11369.</title>
        <authorList>
            <person name="Diaz M."/>
            <person name="Narbad A."/>
        </authorList>
    </citation>
    <scope>NUCLEOTIDE SEQUENCE [LARGE SCALE GENOMIC DNA]</scope>
    <source>
        <strain evidence="2 3">FI11369</strain>
    </source>
</reference>
<evidence type="ECO:0000313" key="2">
    <source>
        <dbReference type="EMBL" id="RRK10753.1"/>
    </source>
</evidence>
<protein>
    <submittedName>
        <fullName evidence="2">Uncharacterized protein</fullName>
    </submittedName>
</protein>
<proteinExistence type="predicted"/>
<evidence type="ECO:0000256" key="1">
    <source>
        <dbReference type="SAM" id="SignalP"/>
    </source>
</evidence>
<keyword evidence="3" id="KW-1185">Reference proteome</keyword>
<evidence type="ECO:0000313" key="3">
    <source>
        <dbReference type="Proteomes" id="UP000283633"/>
    </source>
</evidence>
<name>A0A426D825_9LACO</name>
<feature type="chain" id="PRO_5039553101" evidence="1">
    <location>
        <begin position="20"/>
        <end position="79"/>
    </location>
</feature>
<sequence>MKKALVEVVALLAVLGFTASQVKSNQATNKLGSAERKVEAVRLGTVNKPKWTAKRKVAGVPLQKNHPAVQSSAVNKRLL</sequence>
<feature type="signal peptide" evidence="1">
    <location>
        <begin position="1"/>
        <end position="19"/>
    </location>
</feature>
<dbReference type="Proteomes" id="UP000283633">
    <property type="component" value="Unassembled WGS sequence"/>
</dbReference>
<accession>A0A426D825</accession>
<gene>
    <name evidence="2" type="ORF">D1831_06135</name>
</gene>
<keyword evidence="1" id="KW-0732">Signal</keyword>